<dbReference type="EMBL" id="CP099421">
    <property type="protein sequence ID" value="USW52393.1"/>
    <property type="molecule type" value="Genomic_DNA"/>
</dbReference>
<sequence>MAAYKVEKGPPAYATASPELTPTKSYDDSKHRKSSVVVNPEVLAGEIYDERYDSTHRGLKSRHAQMIALGGTIGTGLFVGSGQTLARGGPAFILGSYICMSFLVWCVVSGVAELAAWCPTKGCSMNMFGWRYVSRSMGFAMGWLYFYSLGILVPYEITAAGLVIEYWNAPIHIAVWISIMIVVIVGLNALPVKFYGETEFWFAGTKIIMMIGLLLMSVVLFFGGGPDKDRLGFRYWKDPGATNEYLAGGNTGRFLALLSTLVLSAFPFAFAPELLIATGGEMESPRRNLPTAARRYIWRLVIFYVGSVLAIGVICPSDDARLTSGGAGAGSSPFVVAIKNAGIPALDSIINGGIILSAWSSGNSFLFLSSRSLYSLALSGNAPRIFKACTKNGVPYAAVIASSLFCGLAYLNVGSNSAVVFNWFVNLTNTSGFISWICCGIVYLQFNKACKAQGITYSDLPYHSYFQPWGSYVAIVGFTFLCLINGFNVFFPEIWSVSGFMTAYVGIPLFLVIYFGHRAYTWRDPWAHPAAEVDLHTGLAECIAEERPGKEFRGWQKIRHIWE</sequence>
<feature type="transmembrane region" description="Helical" evidence="8">
    <location>
        <begin position="423"/>
        <end position="444"/>
    </location>
</feature>
<dbReference type="AlphaFoldDB" id="A0A9Q9AUJ7"/>
<feature type="transmembrane region" description="Helical" evidence="8">
    <location>
        <begin position="296"/>
        <end position="314"/>
    </location>
</feature>
<evidence type="ECO:0000256" key="4">
    <source>
        <dbReference type="ARBA" id="ARBA00022970"/>
    </source>
</evidence>
<evidence type="ECO:0000259" key="9">
    <source>
        <dbReference type="Pfam" id="PF00324"/>
    </source>
</evidence>
<dbReference type="PANTHER" id="PTHR43341">
    <property type="entry name" value="AMINO ACID PERMEASE"/>
    <property type="match status" value="1"/>
</dbReference>
<dbReference type="Gene3D" id="1.20.1740.10">
    <property type="entry name" value="Amino acid/polyamine transporter I"/>
    <property type="match status" value="1"/>
</dbReference>
<keyword evidence="4" id="KW-0029">Amino-acid transport</keyword>
<evidence type="ECO:0000256" key="3">
    <source>
        <dbReference type="ARBA" id="ARBA00022692"/>
    </source>
</evidence>
<keyword evidence="5 8" id="KW-1133">Transmembrane helix</keyword>
<accession>A0A9Q9AUJ7</accession>
<dbReference type="Proteomes" id="UP001056384">
    <property type="component" value="Chromosome 4"/>
</dbReference>
<evidence type="ECO:0000256" key="7">
    <source>
        <dbReference type="SAM" id="MobiDB-lite"/>
    </source>
</evidence>
<feature type="transmembrane region" description="Helical" evidence="8">
    <location>
        <begin position="66"/>
        <end position="86"/>
    </location>
</feature>
<dbReference type="InterPro" id="IPR050524">
    <property type="entry name" value="APC_YAT"/>
</dbReference>
<dbReference type="PIRSF" id="PIRSF006060">
    <property type="entry name" value="AA_transporter"/>
    <property type="match status" value="1"/>
</dbReference>
<gene>
    <name evidence="10" type="ORF">Slin15195_G057120</name>
</gene>
<name>A0A9Q9AUJ7_9PEZI</name>
<feature type="transmembrane region" description="Helical" evidence="8">
    <location>
        <begin position="169"/>
        <end position="188"/>
    </location>
</feature>
<feature type="transmembrane region" description="Helical" evidence="8">
    <location>
        <begin position="494"/>
        <end position="515"/>
    </location>
</feature>
<dbReference type="FunFam" id="1.20.1740.10:FF:000006">
    <property type="entry name" value="General amino acid permease"/>
    <property type="match status" value="1"/>
</dbReference>
<evidence type="ECO:0000313" key="10">
    <source>
        <dbReference type="EMBL" id="USW52393.1"/>
    </source>
</evidence>
<feature type="transmembrane region" description="Helical" evidence="8">
    <location>
        <begin position="200"/>
        <end position="222"/>
    </location>
</feature>
<keyword evidence="11" id="KW-1185">Reference proteome</keyword>
<organism evidence="10 11">
    <name type="scientific">Septoria linicola</name>
    <dbReference type="NCBI Taxonomy" id="215465"/>
    <lineage>
        <taxon>Eukaryota</taxon>
        <taxon>Fungi</taxon>
        <taxon>Dikarya</taxon>
        <taxon>Ascomycota</taxon>
        <taxon>Pezizomycotina</taxon>
        <taxon>Dothideomycetes</taxon>
        <taxon>Dothideomycetidae</taxon>
        <taxon>Mycosphaerellales</taxon>
        <taxon>Mycosphaerellaceae</taxon>
        <taxon>Septoria</taxon>
    </lineage>
</organism>
<feature type="transmembrane region" description="Helical" evidence="8">
    <location>
        <begin position="465"/>
        <end position="488"/>
    </location>
</feature>
<reference evidence="10" key="1">
    <citation type="submission" date="2022-06" db="EMBL/GenBank/DDBJ databases">
        <title>Complete genome sequences of two strains of the flax pathogen Septoria linicola.</title>
        <authorList>
            <person name="Lapalu N."/>
            <person name="Simon A."/>
            <person name="Demenou B."/>
            <person name="Paumier D."/>
            <person name="Guillot M.-P."/>
            <person name="Gout L."/>
            <person name="Valade R."/>
        </authorList>
    </citation>
    <scope>NUCLEOTIDE SEQUENCE</scope>
    <source>
        <strain evidence="10">SE15195</strain>
    </source>
</reference>
<dbReference type="GO" id="GO:0016020">
    <property type="term" value="C:membrane"/>
    <property type="evidence" value="ECO:0007669"/>
    <property type="project" value="UniProtKB-SubCell"/>
</dbReference>
<evidence type="ECO:0000256" key="2">
    <source>
        <dbReference type="ARBA" id="ARBA00022448"/>
    </source>
</evidence>
<dbReference type="OrthoDB" id="3900342at2759"/>
<comment type="subcellular location">
    <subcellularLocation>
        <location evidence="1">Membrane</location>
        <topology evidence="1">Multi-pass membrane protein</topology>
    </subcellularLocation>
</comment>
<dbReference type="PANTHER" id="PTHR43341:SF38">
    <property type="entry name" value="PROLINE TRANSPORTER (EUROFUNG)"/>
    <property type="match status" value="1"/>
</dbReference>
<feature type="transmembrane region" description="Helical" evidence="8">
    <location>
        <begin position="137"/>
        <end position="157"/>
    </location>
</feature>
<dbReference type="InterPro" id="IPR004841">
    <property type="entry name" value="AA-permease/SLC12A_dom"/>
</dbReference>
<feature type="region of interest" description="Disordered" evidence="7">
    <location>
        <begin position="1"/>
        <end position="32"/>
    </location>
</feature>
<keyword evidence="3 8" id="KW-0812">Transmembrane</keyword>
<dbReference type="Pfam" id="PF00324">
    <property type="entry name" value="AA_permease"/>
    <property type="match status" value="1"/>
</dbReference>
<evidence type="ECO:0000256" key="6">
    <source>
        <dbReference type="ARBA" id="ARBA00023136"/>
    </source>
</evidence>
<dbReference type="GO" id="GO:0015171">
    <property type="term" value="F:amino acid transmembrane transporter activity"/>
    <property type="evidence" value="ECO:0007669"/>
    <property type="project" value="TreeGrafter"/>
</dbReference>
<keyword evidence="6 8" id="KW-0472">Membrane</keyword>
<feature type="transmembrane region" description="Helical" evidence="8">
    <location>
        <begin position="393"/>
        <end position="411"/>
    </location>
</feature>
<protein>
    <submittedName>
        <fullName evidence="10">Amino acid permease/ SLC12A domain-containing protein</fullName>
    </submittedName>
</protein>
<keyword evidence="2" id="KW-0813">Transport</keyword>
<evidence type="ECO:0000313" key="11">
    <source>
        <dbReference type="Proteomes" id="UP001056384"/>
    </source>
</evidence>
<feature type="transmembrane region" description="Helical" evidence="8">
    <location>
        <begin position="92"/>
        <end position="116"/>
    </location>
</feature>
<feature type="transmembrane region" description="Helical" evidence="8">
    <location>
        <begin position="254"/>
        <end position="276"/>
    </location>
</feature>
<evidence type="ECO:0000256" key="8">
    <source>
        <dbReference type="SAM" id="Phobius"/>
    </source>
</evidence>
<evidence type="ECO:0000256" key="1">
    <source>
        <dbReference type="ARBA" id="ARBA00004141"/>
    </source>
</evidence>
<evidence type="ECO:0000256" key="5">
    <source>
        <dbReference type="ARBA" id="ARBA00022989"/>
    </source>
</evidence>
<feature type="domain" description="Amino acid permease/ SLC12A" evidence="9">
    <location>
        <begin position="63"/>
        <end position="521"/>
    </location>
</feature>
<proteinExistence type="predicted"/>